<protein>
    <recommendedName>
        <fullName evidence="4">SAP domain-containing protein</fullName>
    </recommendedName>
</protein>
<dbReference type="EMBL" id="CACVKT020007641">
    <property type="protein sequence ID" value="CAC5409209.1"/>
    <property type="molecule type" value="Genomic_DNA"/>
</dbReference>
<accession>A0A6J8DM95</accession>
<sequence>MYKSNVDFSIHQISFTTVNKTNEQQEVLLKVYAFSFISEDHEGKGTGSENLDFTEWFSFEINSSGEITRVYHESGEHHDVLIAKKGFASLLSSKLQAPDNTAKSEWTYKTEEYGNEGHHNASYSVVKTKDGIQFKKFRHSTPIPNAKGVHQKVLHFDHDLGTVKRVVVEEEFTSPQMAPNFDAGKDMRKVKAMNDFSTMENPTMSATNKGVLTFLKKELIKEKSYRPVDGIVTDSIHIGNYEKKEYNAQKIAQLKEKIKKKIYCIRIEPAEGSPEVVSCFHSMLEALTLLPDDDLKELAKEYFVLTKPNLIRYQEETEIMIDAFASLSTNLSQILLAKFIIYSKEPKPVFVIRLLSHIPTFRKPPHQSILLAIEDLCFNRNKFPQSLYTGKLYQRALLTLGIVVNQLSKAGDQKTAAEIIEKVHQKLGLHDPWSYKVKRATQTTKQQEVHDHWNVVLLETLGNAGMDSSYDYIVSHVNTTNSPWIKRAGLNALRKYEHEMVNIEHSVNESSIVDPYASDIIELQGHQRHKRGFWDGLEFKLSTPSVDWQKKLCYKGDTSYNFNIFQEGNGKQFIEMIFRFDKVIKDIVNGIKSGVDLFKEIISGKGIKGIIDDFIAALESLPQKVADLRSRAKKAVEAIGKYDESQLPAFLKPVKSLIHRVEKLFNDIKTDVMTFYNKLDELINVKLPVMGDQLYQGVIGIIEGFRIIGKNPKSSIFKIGLGVYQVYSTYKEALKLKNQTQEACFFLKDEKPYWWNISVEYKGIVDEAEKAIDAVKKGSPEWIEDFKEDPVATFTKGKNTTSQLRETIKNEIITTIEELMNPFRTILRHLAGPFFEAYETVFGVIKSVKEAYSILKKGYQLGKSLIDSIFGTKAHPDFPRTIRLDTDGCRGKGFYPSMLMSGDPEYSYSGVDLEIVAGEIVVAPFSGYIMLTDNPNEVLIKADESLKNTEIYITNVDPKDTILHPSDENYIEHMIWGGVTIGTATSSPCKNHIHLAIKKDGGFAEPTRFLESRPIFFQPYVQHCNDYKLEKLGYTVDAGKIPPDGEGQEEVDETPDTQNTDVTPIDPPAESDNPGTDIQTIKDEPKGMFSKVKSTVTTGIKLIDNRPCLNPAKATEEELKQELFDRGHATTGTREQMISRLTRPDNRVSDEIPTGFDVELLDLVCLIK</sequence>
<gene>
    <name evidence="2" type="ORF">MCOR_42525</name>
</gene>
<dbReference type="Gene3D" id="2.30.230.10">
    <property type="entry name" value="Lipovitellin, beta-sheet shell regions, chain A"/>
    <property type="match status" value="1"/>
</dbReference>
<evidence type="ECO:0000313" key="3">
    <source>
        <dbReference type="Proteomes" id="UP000507470"/>
    </source>
</evidence>
<proteinExistence type="predicted"/>
<evidence type="ECO:0008006" key="4">
    <source>
        <dbReference type="Google" id="ProtNLM"/>
    </source>
</evidence>
<feature type="region of interest" description="Disordered" evidence="1">
    <location>
        <begin position="1038"/>
        <end position="1076"/>
    </location>
</feature>
<feature type="compositionally biased region" description="Acidic residues" evidence="1">
    <location>
        <begin position="1046"/>
        <end position="1055"/>
    </location>
</feature>
<dbReference type="InterPro" id="IPR015816">
    <property type="entry name" value="Vitellinogen_b-sht_N"/>
</dbReference>
<dbReference type="OrthoDB" id="6107827at2759"/>
<reference evidence="2 3" key="1">
    <citation type="submission" date="2020-06" db="EMBL/GenBank/DDBJ databases">
        <authorList>
            <person name="Li R."/>
            <person name="Bekaert M."/>
        </authorList>
    </citation>
    <scope>NUCLEOTIDE SEQUENCE [LARGE SCALE GENOMIC DNA]</scope>
    <source>
        <strain evidence="3">wild</strain>
    </source>
</reference>
<dbReference type="Gene3D" id="1.25.10.20">
    <property type="entry name" value="Vitellinogen, superhelical"/>
    <property type="match status" value="1"/>
</dbReference>
<dbReference type="AlphaFoldDB" id="A0A6J8DM95"/>
<name>A0A6J8DM95_MYTCO</name>
<dbReference type="Proteomes" id="UP000507470">
    <property type="component" value="Unassembled WGS sequence"/>
</dbReference>
<dbReference type="GO" id="GO:0005319">
    <property type="term" value="F:lipid transporter activity"/>
    <property type="evidence" value="ECO:0007669"/>
    <property type="project" value="InterPro"/>
</dbReference>
<dbReference type="InterPro" id="IPR011030">
    <property type="entry name" value="Lipovitellin_superhlx_dom"/>
</dbReference>
<organism evidence="2 3">
    <name type="scientific">Mytilus coruscus</name>
    <name type="common">Sea mussel</name>
    <dbReference type="NCBI Taxonomy" id="42192"/>
    <lineage>
        <taxon>Eukaryota</taxon>
        <taxon>Metazoa</taxon>
        <taxon>Spiralia</taxon>
        <taxon>Lophotrochozoa</taxon>
        <taxon>Mollusca</taxon>
        <taxon>Bivalvia</taxon>
        <taxon>Autobranchia</taxon>
        <taxon>Pteriomorphia</taxon>
        <taxon>Mytilida</taxon>
        <taxon>Mytiloidea</taxon>
        <taxon>Mytilidae</taxon>
        <taxon>Mytilinae</taxon>
        <taxon>Mytilus</taxon>
    </lineage>
</organism>
<evidence type="ECO:0000313" key="2">
    <source>
        <dbReference type="EMBL" id="CAC5409209.1"/>
    </source>
</evidence>
<evidence type="ECO:0000256" key="1">
    <source>
        <dbReference type="SAM" id="MobiDB-lite"/>
    </source>
</evidence>
<keyword evidence="3" id="KW-1185">Reference proteome</keyword>